<evidence type="ECO:0000256" key="1">
    <source>
        <dbReference type="SAM" id="SignalP"/>
    </source>
</evidence>
<organism evidence="2 3">
    <name type="scientific">Eremothecium gossypii (strain ATCC 10895 / CBS 109.51 / FGSC 9923 / NRRL Y-1056)</name>
    <name type="common">Yeast</name>
    <name type="synonym">Ashbya gossypii</name>
    <dbReference type="NCBI Taxonomy" id="284811"/>
    <lineage>
        <taxon>Eukaryota</taxon>
        <taxon>Fungi</taxon>
        <taxon>Dikarya</taxon>
        <taxon>Ascomycota</taxon>
        <taxon>Saccharomycotina</taxon>
        <taxon>Saccharomycetes</taxon>
        <taxon>Saccharomycetales</taxon>
        <taxon>Saccharomycetaceae</taxon>
        <taxon>Eremothecium</taxon>
    </lineage>
</organism>
<feature type="chain" id="PRO_5004286467" evidence="1">
    <location>
        <begin position="23"/>
        <end position="363"/>
    </location>
</feature>
<dbReference type="HOGENOM" id="CLU_762844_0_0_1"/>
<dbReference type="EMBL" id="AE016819">
    <property type="protein sequence ID" value="AAS53201.2"/>
    <property type="molecule type" value="Genomic_DNA"/>
</dbReference>
<evidence type="ECO:0000313" key="3">
    <source>
        <dbReference type="Proteomes" id="UP000000591"/>
    </source>
</evidence>
<proteinExistence type="predicted"/>
<dbReference type="OrthoDB" id="4061228at2759"/>
<accession>Q755J6</accession>
<dbReference type="RefSeq" id="NP_985377.2">
    <property type="nucleotide sequence ID" value="NM_210731.2"/>
</dbReference>
<dbReference type="InParanoid" id="Q755J6"/>
<evidence type="ECO:0000313" key="2">
    <source>
        <dbReference type="EMBL" id="AAS53201.2"/>
    </source>
</evidence>
<keyword evidence="1" id="KW-0732">Signal</keyword>
<reference evidence="3" key="2">
    <citation type="journal article" date="2013" name="G3 (Bethesda)">
        <title>Genomes of Ashbya fungi isolated from insects reveal four mating-type loci, numerous translocations, lack of transposons, and distinct gene duplications.</title>
        <authorList>
            <person name="Dietrich F.S."/>
            <person name="Voegeli S."/>
            <person name="Kuo S."/>
            <person name="Philippsen P."/>
        </authorList>
    </citation>
    <scope>GENOME REANNOTATION</scope>
    <source>
        <strain evidence="3">ATCC 10895 / CBS 109.51 / FGSC 9923 / NRRL Y-1056</strain>
    </source>
</reference>
<dbReference type="Proteomes" id="UP000000591">
    <property type="component" value="Chromosome VI"/>
</dbReference>
<name>Q755J6_EREGS</name>
<dbReference type="eggNOG" id="ENOG502SFPM">
    <property type="taxonomic scope" value="Eukaryota"/>
</dbReference>
<dbReference type="AlphaFoldDB" id="Q755J6"/>
<sequence>MRGWGNVWYSGPWALLVHAGHACLFHGNEAVEKWPVVGQVRCNFSEDAVHLVVYAERAFQLQTVQLATRRRTEQAVVSVAYGVARFEVLWQDGIIVAMDGVGGRVHCVDTRRQRTLGCVQTNADDGAIYVVGARAFQVFVRQLDKATATEQLFFNTYELGADGAVRLQQAVRLGSSAGRHFAARLGNVFAVVLSCPFTRRSALSLHVDGQPAPLAQLQLPFVHDAAFCDHWTLALALDARLALLRPLAGTLAAVPLAAARVHNGPARIIASPLGTPGLPDPLDSPPAQPSPPDVVPSLCLLTARPQHIAALFAARPNWVYLWSPPDTSPAHPRLTGIILPDALVAATPDDRYFAGSYTAYTLR</sequence>
<feature type="signal peptide" evidence="1">
    <location>
        <begin position="1"/>
        <end position="22"/>
    </location>
</feature>
<protein>
    <submittedName>
        <fullName evidence="2">AFL173Cp</fullName>
    </submittedName>
</protein>
<gene>
    <name evidence="2" type="ORF">AGOS_AFL173C</name>
</gene>
<dbReference type="OMA" id="CHIADDE"/>
<reference evidence="2 3" key="1">
    <citation type="journal article" date="2004" name="Science">
        <title>The Ashbya gossypii genome as a tool for mapping the ancient Saccharomyces cerevisiae genome.</title>
        <authorList>
            <person name="Dietrich F.S."/>
            <person name="Voegeli S."/>
            <person name="Brachat S."/>
            <person name="Lerch A."/>
            <person name="Gates K."/>
            <person name="Steiner S."/>
            <person name="Mohr C."/>
            <person name="Pohlmann R."/>
            <person name="Luedi P."/>
            <person name="Choi S."/>
            <person name="Wing R.A."/>
            <person name="Flavier A."/>
            <person name="Gaffney T.D."/>
            <person name="Philippsen P."/>
        </authorList>
    </citation>
    <scope>NUCLEOTIDE SEQUENCE [LARGE SCALE GENOMIC DNA]</scope>
    <source>
        <strain evidence="3">ATCC 10895 / CBS 109.51 / FGSC 9923 / NRRL Y-1056</strain>
    </source>
</reference>
<dbReference type="KEGG" id="ago:AGOS_AFL173C"/>
<dbReference type="GeneID" id="4621602"/>
<keyword evidence="3" id="KW-1185">Reference proteome</keyword>